<evidence type="ECO:0000256" key="4">
    <source>
        <dbReference type="SAM" id="MobiDB-lite"/>
    </source>
</evidence>
<dbReference type="Proteomes" id="UP001642483">
    <property type="component" value="Unassembled WGS sequence"/>
</dbReference>
<dbReference type="SUPFAM" id="SSF56112">
    <property type="entry name" value="Protein kinase-like (PK-like)"/>
    <property type="match status" value="1"/>
</dbReference>
<feature type="compositionally biased region" description="Polar residues" evidence="4">
    <location>
        <begin position="463"/>
        <end position="476"/>
    </location>
</feature>
<dbReference type="InterPro" id="IPR017441">
    <property type="entry name" value="Protein_kinase_ATP_BS"/>
</dbReference>
<dbReference type="Gene3D" id="1.10.510.10">
    <property type="entry name" value="Transferase(Phosphotransferase) domain 1"/>
    <property type="match status" value="1"/>
</dbReference>
<dbReference type="EMBL" id="CAWYQH010000141">
    <property type="protein sequence ID" value="CAK8694134.1"/>
    <property type="molecule type" value="Genomic_DNA"/>
</dbReference>
<dbReference type="InterPro" id="IPR011009">
    <property type="entry name" value="Kinase-like_dom_sf"/>
</dbReference>
<evidence type="ECO:0000256" key="1">
    <source>
        <dbReference type="ARBA" id="ARBA00022741"/>
    </source>
</evidence>
<feature type="region of interest" description="Disordered" evidence="4">
    <location>
        <begin position="453"/>
        <end position="476"/>
    </location>
</feature>
<protein>
    <recommendedName>
        <fullName evidence="5">Protein kinase domain-containing protein</fullName>
    </recommendedName>
</protein>
<dbReference type="InterPro" id="IPR000719">
    <property type="entry name" value="Prot_kinase_dom"/>
</dbReference>
<dbReference type="Pfam" id="PF00069">
    <property type="entry name" value="Pkinase"/>
    <property type="match status" value="1"/>
</dbReference>
<evidence type="ECO:0000313" key="7">
    <source>
        <dbReference type="Proteomes" id="UP001642483"/>
    </source>
</evidence>
<evidence type="ECO:0000256" key="3">
    <source>
        <dbReference type="PROSITE-ProRule" id="PRU10141"/>
    </source>
</evidence>
<name>A0ABP0GQV1_CLALP</name>
<dbReference type="InterPro" id="IPR008271">
    <property type="entry name" value="Ser/Thr_kinase_AS"/>
</dbReference>
<dbReference type="SUPFAM" id="SSF48452">
    <property type="entry name" value="TPR-like"/>
    <property type="match status" value="1"/>
</dbReference>
<dbReference type="SMART" id="SM00220">
    <property type="entry name" value="S_TKc"/>
    <property type="match status" value="1"/>
</dbReference>
<accession>A0ABP0GQV1</accession>
<keyword evidence="7" id="KW-1185">Reference proteome</keyword>
<evidence type="ECO:0000313" key="6">
    <source>
        <dbReference type="EMBL" id="CAK8694134.1"/>
    </source>
</evidence>
<keyword evidence="1 3" id="KW-0547">Nucleotide-binding</keyword>
<dbReference type="PROSITE" id="PS00108">
    <property type="entry name" value="PROTEIN_KINASE_ST"/>
    <property type="match status" value="1"/>
</dbReference>
<dbReference type="InterPro" id="IPR011990">
    <property type="entry name" value="TPR-like_helical_dom_sf"/>
</dbReference>
<proteinExistence type="predicted"/>
<dbReference type="PANTHER" id="PTHR44329:SF291">
    <property type="entry name" value="PROTEIN KINASE DOMAIN-CONTAINING PROTEIN"/>
    <property type="match status" value="1"/>
</dbReference>
<dbReference type="InterPro" id="IPR051681">
    <property type="entry name" value="Ser/Thr_Kinases-Pseudokinases"/>
</dbReference>
<keyword evidence="2 3" id="KW-0067">ATP-binding</keyword>
<evidence type="ECO:0000256" key="2">
    <source>
        <dbReference type="ARBA" id="ARBA00022840"/>
    </source>
</evidence>
<dbReference type="PROSITE" id="PS00107">
    <property type="entry name" value="PROTEIN_KINASE_ATP"/>
    <property type="match status" value="1"/>
</dbReference>
<organism evidence="6 7">
    <name type="scientific">Clavelina lepadiformis</name>
    <name type="common">Light-bulb sea squirt</name>
    <name type="synonym">Ascidia lepadiformis</name>
    <dbReference type="NCBI Taxonomy" id="159417"/>
    <lineage>
        <taxon>Eukaryota</taxon>
        <taxon>Metazoa</taxon>
        <taxon>Chordata</taxon>
        <taxon>Tunicata</taxon>
        <taxon>Ascidiacea</taxon>
        <taxon>Aplousobranchia</taxon>
        <taxon>Clavelinidae</taxon>
        <taxon>Clavelina</taxon>
    </lineage>
</organism>
<dbReference type="PANTHER" id="PTHR44329">
    <property type="entry name" value="SERINE/THREONINE-PROTEIN KINASE TNNI3K-RELATED"/>
    <property type="match status" value="1"/>
</dbReference>
<evidence type="ECO:0000259" key="5">
    <source>
        <dbReference type="PROSITE" id="PS50011"/>
    </source>
</evidence>
<gene>
    <name evidence="6" type="ORF">CVLEPA_LOCUS27398</name>
</gene>
<dbReference type="PROSITE" id="PS50011">
    <property type="entry name" value="PROTEIN_KINASE_DOM"/>
    <property type="match status" value="1"/>
</dbReference>
<sequence length="1039" mass="117046">MSQTKVNVRKFKPDEIRCNVPVDILGKGSFGTVLLAFHHQRGEIAVKCRPIRGNERERKEILKEYRNEVELLLLAHHDNIINVHGLVGWPGWVGIVTEYMPGGSLHELIFNPDVVWIPLLWYLKVCHEMADAISYLHKMWSKLRIAHGDLKPKNVLLTADLRSKIADFGGAALSHCTTYLAQDTVEAQTGTQHTLLYSAPERLTSNSNKLRTSMDVYSYGMIVYVALLRQVPSFANDIPVIMTSKILQGVQLDLIEINKKKDILRNNNDVKGMEILSLLERVLSECVKKLPDRPNMFTVKSELAALLKTFSTSEIIQSVQDILKTFDIPSLKLKELSNCTLDETTSGTSDVEIQGVQVRRIRNMPNDSTVEASSGTLTHILSGIDSSAFTQDCIDDTTVSTNLTQQSSEQDDSSAVGSLTKSLHGFEEATSVCTRHPPSTHIIQTVPDHTLNSSNLEYERPHTSQQTDCGDTSHTNAKYSEFNMATSNTPASDHPGPSGLSPRTAAALVTRKTATSTSNKHGDCHDVIKDALAAIRSALALRKLAEIDNLFEILLQSLASSSLDETKVNAVAEEILHLFQRQNEIPCGHSFKLLLQLCQLGINVSYSCHHNTLEVLRHVIQSLNTLILQNRHHTVCDRLLRKDVIEVMANVHHFLSSVKNVGKKAELLVQAACWKCISDCHFLDDKLETSLNCIEQSYVTLQKLEENERSLSLYAACCNNLANRYVRNNQAGLAESCLFKALRCCVRAQDFVNEQMKAQCIYKTMHNLACYYERSPIPVEPKRRNEILKHLNRKDVPQNMSILNQVMKLRFAAVFFTDQAPDLRCHIQKLLNDEPSINYLSFQLHDQLWKCLRCTCKYLFANEHHEIGLLLLKLGVQTVKQTEQTNFTVGALHHLLAVVPCDESLKANMMDLIGDDLIPIAMEVVQSIDSARQADRTLRLGFLSSCLKRLAYFHLAEENYESGVECANRAITLVRMEQNVMELSKQNAHLGMCFYILGLCKFFSNQVNAANVALRKSMGYWKSLENFDYFVKNVEKWLR</sequence>
<comment type="caution">
    <text evidence="6">The sequence shown here is derived from an EMBL/GenBank/DDBJ whole genome shotgun (WGS) entry which is preliminary data.</text>
</comment>
<feature type="binding site" evidence="3">
    <location>
        <position position="47"/>
    </location>
    <ligand>
        <name>ATP</name>
        <dbReference type="ChEBI" id="CHEBI:30616"/>
    </ligand>
</feature>
<feature type="domain" description="Protein kinase" evidence="5">
    <location>
        <begin position="19"/>
        <end position="307"/>
    </location>
</feature>
<reference evidence="6 7" key="1">
    <citation type="submission" date="2024-02" db="EMBL/GenBank/DDBJ databases">
        <authorList>
            <person name="Daric V."/>
            <person name="Darras S."/>
        </authorList>
    </citation>
    <scope>NUCLEOTIDE SEQUENCE [LARGE SCALE GENOMIC DNA]</scope>
</reference>